<sequence length="261" mass="28842">MAQALQTWKSSLDDESRKLLSSWVGPDPCKNWTGISCNSHDVIVTSINLGNFQLQGNLDQFNFSALSSSLENLDLGFNNLDGQMPVSLGHLTRLRYLNLEGNTLSGLIPSSFENFTRIEYLYLQQNRLTGPILPKIGNPETLIDLRLFDNYLTGSIPGSLGNYTRLVSLYLHKNQLSGSIPIALGKLETLLDLALSVNNLTGSFPEELNNLTMKLETLALGSNKLSGHLPTRACFSGSLQIFSVNRIFFLKWCCIALVVSQ</sequence>
<keyword evidence="2" id="KW-1185">Reference proteome</keyword>
<proteinExistence type="predicted"/>
<accession>A0ACB8YL88</accession>
<dbReference type="EMBL" id="CM042044">
    <property type="protein sequence ID" value="KAI3686011.1"/>
    <property type="molecule type" value="Genomic_DNA"/>
</dbReference>
<reference evidence="2" key="1">
    <citation type="journal article" date="2022" name="Mol. Ecol. Resour.">
        <title>The genomes of chicory, endive, great burdock and yacon provide insights into Asteraceae palaeo-polyploidization history and plant inulin production.</title>
        <authorList>
            <person name="Fan W."/>
            <person name="Wang S."/>
            <person name="Wang H."/>
            <person name="Wang A."/>
            <person name="Jiang F."/>
            <person name="Liu H."/>
            <person name="Zhao H."/>
            <person name="Xu D."/>
            <person name="Zhang Y."/>
        </authorList>
    </citation>
    <scope>NUCLEOTIDE SEQUENCE [LARGE SCALE GENOMIC DNA]</scope>
    <source>
        <strain evidence="2">cv. Yunnan</strain>
    </source>
</reference>
<reference evidence="1 2" key="2">
    <citation type="journal article" date="2022" name="Mol. Ecol. Resour.">
        <title>The genomes of chicory, endive, great burdock and yacon provide insights into Asteraceae paleo-polyploidization history and plant inulin production.</title>
        <authorList>
            <person name="Fan W."/>
            <person name="Wang S."/>
            <person name="Wang H."/>
            <person name="Wang A."/>
            <person name="Jiang F."/>
            <person name="Liu H."/>
            <person name="Zhao H."/>
            <person name="Xu D."/>
            <person name="Zhang Y."/>
        </authorList>
    </citation>
    <scope>NUCLEOTIDE SEQUENCE [LARGE SCALE GENOMIC DNA]</scope>
    <source>
        <strain evidence="2">cv. Yunnan</strain>
        <tissue evidence="1">Leaves</tissue>
    </source>
</reference>
<comment type="caution">
    <text evidence="1">The sequence shown here is derived from an EMBL/GenBank/DDBJ whole genome shotgun (WGS) entry which is preliminary data.</text>
</comment>
<protein>
    <submittedName>
        <fullName evidence="1">Uncharacterized protein</fullName>
    </submittedName>
</protein>
<dbReference type="Proteomes" id="UP001056120">
    <property type="component" value="Linkage Group LG27"/>
</dbReference>
<evidence type="ECO:0000313" key="1">
    <source>
        <dbReference type="EMBL" id="KAI3686011.1"/>
    </source>
</evidence>
<gene>
    <name evidence="1" type="ORF">L1987_79680</name>
</gene>
<organism evidence="1 2">
    <name type="scientific">Smallanthus sonchifolius</name>
    <dbReference type="NCBI Taxonomy" id="185202"/>
    <lineage>
        <taxon>Eukaryota</taxon>
        <taxon>Viridiplantae</taxon>
        <taxon>Streptophyta</taxon>
        <taxon>Embryophyta</taxon>
        <taxon>Tracheophyta</taxon>
        <taxon>Spermatophyta</taxon>
        <taxon>Magnoliopsida</taxon>
        <taxon>eudicotyledons</taxon>
        <taxon>Gunneridae</taxon>
        <taxon>Pentapetalae</taxon>
        <taxon>asterids</taxon>
        <taxon>campanulids</taxon>
        <taxon>Asterales</taxon>
        <taxon>Asteraceae</taxon>
        <taxon>Asteroideae</taxon>
        <taxon>Heliantheae alliance</taxon>
        <taxon>Millerieae</taxon>
        <taxon>Smallanthus</taxon>
    </lineage>
</organism>
<name>A0ACB8YL88_9ASTR</name>
<evidence type="ECO:0000313" key="2">
    <source>
        <dbReference type="Proteomes" id="UP001056120"/>
    </source>
</evidence>